<name>A0A8C3JUL7_9CHAR</name>
<evidence type="ECO:0000313" key="7">
    <source>
        <dbReference type="Proteomes" id="UP000694419"/>
    </source>
</evidence>
<evidence type="ECO:0000256" key="1">
    <source>
        <dbReference type="ARBA" id="ARBA00022729"/>
    </source>
</evidence>
<dbReference type="GO" id="GO:0001965">
    <property type="term" value="F:G-protein alpha-subunit binding"/>
    <property type="evidence" value="ECO:0007669"/>
    <property type="project" value="TreeGrafter"/>
</dbReference>
<dbReference type="GO" id="GO:0007605">
    <property type="term" value="P:sensory perception of sound"/>
    <property type="evidence" value="ECO:0007669"/>
    <property type="project" value="TreeGrafter"/>
</dbReference>
<dbReference type="GO" id="GO:0071277">
    <property type="term" value="P:cellular response to calcium ion"/>
    <property type="evidence" value="ECO:0007669"/>
    <property type="project" value="TreeGrafter"/>
</dbReference>
<organism evidence="6 7">
    <name type="scientific">Calidris pygmaea</name>
    <name type="common">Spoon-billed sandpiper</name>
    <dbReference type="NCBI Taxonomy" id="425635"/>
    <lineage>
        <taxon>Eukaryota</taxon>
        <taxon>Metazoa</taxon>
        <taxon>Chordata</taxon>
        <taxon>Craniata</taxon>
        <taxon>Vertebrata</taxon>
        <taxon>Euteleostomi</taxon>
        <taxon>Archelosauria</taxon>
        <taxon>Archosauria</taxon>
        <taxon>Dinosauria</taxon>
        <taxon>Saurischia</taxon>
        <taxon>Theropoda</taxon>
        <taxon>Coelurosauria</taxon>
        <taxon>Aves</taxon>
        <taxon>Neognathae</taxon>
        <taxon>Neoaves</taxon>
        <taxon>Charadriiformes</taxon>
        <taxon>Scolopacidae</taxon>
        <taxon>Calidris</taxon>
    </lineage>
</organism>
<keyword evidence="3" id="KW-0106">Calcium</keyword>
<keyword evidence="7" id="KW-1185">Reference proteome</keyword>
<evidence type="ECO:0000313" key="6">
    <source>
        <dbReference type="Ensembl" id="ENSCPGP00000012717.1"/>
    </source>
</evidence>
<dbReference type="GO" id="GO:0004930">
    <property type="term" value="F:G protein-coupled receptor activity"/>
    <property type="evidence" value="ECO:0007669"/>
    <property type="project" value="InterPro"/>
</dbReference>
<evidence type="ECO:0000256" key="3">
    <source>
        <dbReference type="ARBA" id="ARBA00022837"/>
    </source>
</evidence>
<keyword evidence="4" id="KW-1133">Transmembrane helix</keyword>
<evidence type="ECO:0000256" key="2">
    <source>
        <dbReference type="ARBA" id="ARBA00022737"/>
    </source>
</evidence>
<dbReference type="GO" id="GO:0005737">
    <property type="term" value="C:cytoplasm"/>
    <property type="evidence" value="ECO:0007669"/>
    <property type="project" value="TreeGrafter"/>
</dbReference>
<keyword evidence="1" id="KW-0732">Signal</keyword>
<reference evidence="6" key="2">
    <citation type="submission" date="2025-09" db="UniProtKB">
        <authorList>
            <consortium name="Ensembl"/>
        </authorList>
    </citation>
    <scope>IDENTIFICATION</scope>
</reference>
<accession>A0A8C3JUL7</accession>
<dbReference type="Pfam" id="PF03160">
    <property type="entry name" value="Calx-beta"/>
    <property type="match status" value="2"/>
</dbReference>
<keyword evidence="2" id="KW-0677">Repeat</keyword>
<dbReference type="GO" id="GO:0032420">
    <property type="term" value="C:stereocilium"/>
    <property type="evidence" value="ECO:0007669"/>
    <property type="project" value="TreeGrafter"/>
</dbReference>
<dbReference type="AlphaFoldDB" id="A0A8C3JUL7"/>
<feature type="domain" description="Calx-beta" evidence="5">
    <location>
        <begin position="27"/>
        <end position="127"/>
    </location>
</feature>
<dbReference type="SUPFAM" id="SSF141072">
    <property type="entry name" value="CalX-like"/>
    <property type="match status" value="2"/>
</dbReference>
<feature type="transmembrane region" description="Helical" evidence="4">
    <location>
        <begin position="367"/>
        <end position="387"/>
    </location>
</feature>
<reference evidence="6" key="1">
    <citation type="submission" date="2025-08" db="UniProtKB">
        <authorList>
            <consortium name="Ensembl"/>
        </authorList>
    </citation>
    <scope>IDENTIFICATION</scope>
</reference>
<dbReference type="InterPro" id="IPR026919">
    <property type="entry name" value="ADGRV1"/>
</dbReference>
<proteinExistence type="predicted"/>
<dbReference type="PANTHER" id="PTHR46682">
    <property type="entry name" value="ADHESION G-PROTEIN COUPLED RECEPTOR V1"/>
    <property type="match status" value="1"/>
</dbReference>
<dbReference type="PANTHER" id="PTHR46682:SF1">
    <property type="entry name" value="ADHESION G-PROTEIN COUPLED RECEPTOR V1"/>
    <property type="match status" value="1"/>
</dbReference>
<dbReference type="Gene3D" id="2.60.40.2030">
    <property type="match status" value="2"/>
</dbReference>
<dbReference type="FunFam" id="2.60.40.2030:FF:000046">
    <property type="entry name" value="Adhesion G protein-coupled receptor V1"/>
    <property type="match status" value="1"/>
</dbReference>
<protein>
    <recommendedName>
        <fullName evidence="5">Calx-beta domain-containing protein</fullName>
    </recommendedName>
</protein>
<feature type="transmembrane region" description="Helical" evidence="4">
    <location>
        <begin position="251"/>
        <end position="273"/>
    </location>
</feature>
<dbReference type="GO" id="GO:0016020">
    <property type="term" value="C:membrane"/>
    <property type="evidence" value="ECO:0007669"/>
    <property type="project" value="InterPro"/>
</dbReference>
<keyword evidence="4" id="KW-0472">Membrane</keyword>
<sequence length="391" mass="43449">KSANKQPGLYCPFSSCDVWSFPLSGFTVAEIEPMGIFQFALNSRSVSVEENVQAVTLHVQRLFGFQSNLTKLTYQTIPGSAKPLEDFIPIYNGELLFLRFQTNAVIEISIIDDTVSEMEEFFFVNLTSVEVLDVQPVSPDWSPRLNPAFSVATVNILTNDILHGILSLGPEFVYVEEDANNGTPNTAILHIRRTKGFTGDIEVTSGRDLYPFGNVSIKIFDDDEPEGQELFYVFLSDPEGGAQIVEGKDEYGFSSFATVIIAALAHTNVYILLKLKVISRSYNDMKIIPCLQVPEFETHFFVELYAVSTGAALNNSARFAFITVLESDAPRGLVYFSVGSRFAVAHKKTTLISLQVLRDSSTSITTVVTYSMQVTLLLLFLLFNLIFNIKS</sequence>
<dbReference type="GO" id="GO:0007601">
    <property type="term" value="P:visual perception"/>
    <property type="evidence" value="ECO:0007669"/>
    <property type="project" value="TreeGrafter"/>
</dbReference>
<dbReference type="Proteomes" id="UP000694419">
    <property type="component" value="Unplaced"/>
</dbReference>
<dbReference type="InterPro" id="IPR038081">
    <property type="entry name" value="CalX-like_sf"/>
</dbReference>
<dbReference type="GO" id="GO:0010855">
    <property type="term" value="F:adenylate cyclase inhibitor activity"/>
    <property type="evidence" value="ECO:0007669"/>
    <property type="project" value="TreeGrafter"/>
</dbReference>
<evidence type="ECO:0000259" key="5">
    <source>
        <dbReference type="SMART" id="SM00237"/>
    </source>
</evidence>
<dbReference type="Ensembl" id="ENSCPGT00000013942.1">
    <property type="protein sequence ID" value="ENSCPGP00000012717.1"/>
    <property type="gene ID" value="ENSCPGG00000009030.1"/>
</dbReference>
<dbReference type="SMART" id="SM00237">
    <property type="entry name" value="Calx_beta"/>
    <property type="match status" value="1"/>
</dbReference>
<keyword evidence="4" id="KW-0812">Transmembrane</keyword>
<dbReference type="InterPro" id="IPR003644">
    <property type="entry name" value="Calx_beta"/>
</dbReference>
<evidence type="ECO:0000256" key="4">
    <source>
        <dbReference type="SAM" id="Phobius"/>
    </source>
</evidence>